<dbReference type="KEGG" id="vgu:HYG85_07475"/>
<feature type="domain" description="WYL" evidence="1">
    <location>
        <begin position="228"/>
        <end position="297"/>
    </location>
</feature>
<accession>A0A8J8M9T7</accession>
<dbReference type="Pfam" id="PF13280">
    <property type="entry name" value="WYL"/>
    <property type="match status" value="1"/>
</dbReference>
<dbReference type="RefSeq" id="WP_212692968.1">
    <property type="nucleotide sequence ID" value="NZ_CP058561.1"/>
</dbReference>
<protein>
    <submittedName>
        <fullName evidence="2">WYL domain-containing protein</fullName>
    </submittedName>
</protein>
<evidence type="ECO:0000313" key="2">
    <source>
        <dbReference type="EMBL" id="QUH28760.1"/>
    </source>
</evidence>
<dbReference type="Proteomes" id="UP000677305">
    <property type="component" value="Chromosome"/>
</dbReference>
<organism evidence="2 3">
    <name type="scientific">Vallitalea guaymasensis</name>
    <dbReference type="NCBI Taxonomy" id="1185412"/>
    <lineage>
        <taxon>Bacteria</taxon>
        <taxon>Bacillati</taxon>
        <taxon>Bacillota</taxon>
        <taxon>Clostridia</taxon>
        <taxon>Lachnospirales</taxon>
        <taxon>Vallitaleaceae</taxon>
        <taxon>Vallitalea</taxon>
    </lineage>
</organism>
<name>A0A8J8M9T7_9FIRM</name>
<reference evidence="2 3" key="1">
    <citation type="submission" date="2020-07" db="EMBL/GenBank/DDBJ databases">
        <title>Vallitalea guaymasensis genome.</title>
        <authorList>
            <person name="Postec A."/>
        </authorList>
    </citation>
    <scope>NUCLEOTIDE SEQUENCE [LARGE SCALE GENOMIC DNA]</scope>
    <source>
        <strain evidence="2 3">Ra1766G1</strain>
    </source>
</reference>
<evidence type="ECO:0000313" key="3">
    <source>
        <dbReference type="Proteomes" id="UP000677305"/>
    </source>
</evidence>
<dbReference type="InterPro" id="IPR026881">
    <property type="entry name" value="WYL_dom"/>
</dbReference>
<keyword evidence="3" id="KW-1185">Reference proteome</keyword>
<dbReference type="AlphaFoldDB" id="A0A8J8M9T7"/>
<dbReference type="PROSITE" id="PS52050">
    <property type="entry name" value="WYL"/>
    <property type="match status" value="1"/>
</dbReference>
<sequence length="417" mass="49009">MAGFNELIKNYEKIRDYLRDFHIYGYKCRNDFGSRSGRSYDNERRRIENYLSGYIGHDNSVRGKKLFITADTVDLEENPLFITWMTKTFTKNDIMLHFIILDILSIDEGLTLNEITDIIVNDYLSIFEDIKIPDNMTIRNKLKELTGIGFLHSIKKGRTLQYHINRQGIDSLSKDTIDKLLHICGYYQNVFPVGVLGNFIRQRVDNSIVNKPLFSFRHIYLAHTLDDEILLNILMAIREHRNIEFVSTYRRNSNIKVKVLPLKILDNVSSGRRYLAAYNNKYKRYGTYRIDNIKEVVIEDIDDSYDSHVENLSERSEKSWGVTIFNGKKLEKLEVTLIIADDEGYILKRLHREGRHGTIEKISENTYLYSIEVNDVNEMVPWLRTLIGRMISFRCSNEIVEKRFLRDIDAMYEMYGG</sequence>
<gene>
    <name evidence="2" type="ORF">HYG85_07475</name>
</gene>
<proteinExistence type="predicted"/>
<evidence type="ECO:0000259" key="1">
    <source>
        <dbReference type="Pfam" id="PF13280"/>
    </source>
</evidence>
<dbReference type="EMBL" id="CP058561">
    <property type="protein sequence ID" value="QUH28760.1"/>
    <property type="molecule type" value="Genomic_DNA"/>
</dbReference>